<dbReference type="EMBL" id="QGTJ01000002">
    <property type="protein sequence ID" value="PWV64729.1"/>
    <property type="molecule type" value="Genomic_DNA"/>
</dbReference>
<feature type="transmembrane region" description="Helical" evidence="1">
    <location>
        <begin position="136"/>
        <end position="164"/>
    </location>
</feature>
<gene>
    <name evidence="3" type="ORF">C7443_102382</name>
</gene>
<feature type="transmembrane region" description="Helical" evidence="1">
    <location>
        <begin position="94"/>
        <end position="124"/>
    </location>
</feature>
<dbReference type="Pfam" id="PF04955">
    <property type="entry name" value="HupE_UreJ"/>
    <property type="match status" value="1"/>
</dbReference>
<keyword evidence="1" id="KW-0472">Membrane</keyword>
<dbReference type="AlphaFoldDB" id="A0A317MYF9"/>
<dbReference type="Proteomes" id="UP000246569">
    <property type="component" value="Unassembled WGS sequence"/>
</dbReference>
<keyword evidence="1" id="KW-0812">Transmembrane</keyword>
<evidence type="ECO:0000313" key="4">
    <source>
        <dbReference type="Proteomes" id="UP000246569"/>
    </source>
</evidence>
<feature type="signal peptide" evidence="2">
    <location>
        <begin position="1"/>
        <end position="19"/>
    </location>
</feature>
<reference evidence="3 4" key="1">
    <citation type="submission" date="2018-05" db="EMBL/GenBank/DDBJ databases">
        <title>Genomic Encyclopedia of Type Strains, Phase IV (KMG-IV): sequencing the most valuable type-strain genomes for metagenomic binning, comparative biology and taxonomic classification.</title>
        <authorList>
            <person name="Goeker M."/>
        </authorList>
    </citation>
    <scope>NUCLEOTIDE SEQUENCE [LARGE SCALE GENOMIC DNA]</scope>
    <source>
        <strain evidence="3 4">DSM 23606</strain>
    </source>
</reference>
<name>A0A317MYF9_9GAMM</name>
<protein>
    <submittedName>
        <fullName evidence="3">Urease accessory protein</fullName>
    </submittedName>
</protein>
<evidence type="ECO:0000256" key="1">
    <source>
        <dbReference type="SAM" id="Phobius"/>
    </source>
</evidence>
<feature type="chain" id="PRO_5016382939" evidence="2">
    <location>
        <begin position="20"/>
        <end position="190"/>
    </location>
</feature>
<organism evidence="3 4">
    <name type="scientific">Plasticicumulans acidivorans</name>
    <dbReference type="NCBI Taxonomy" id="886464"/>
    <lineage>
        <taxon>Bacteria</taxon>
        <taxon>Pseudomonadati</taxon>
        <taxon>Pseudomonadota</taxon>
        <taxon>Gammaproteobacteria</taxon>
        <taxon>Candidatus Competibacteraceae</taxon>
        <taxon>Plasticicumulans</taxon>
    </lineage>
</organism>
<dbReference type="InterPro" id="IPR007038">
    <property type="entry name" value="HupE_UreJ"/>
</dbReference>
<sequence>MRKPVSLFLLLAAAPLAQAHTFGAEGAGFFAGLAHPLSGLDHLLAMLAVGLWSAWAAPKQVWAMPLAFMAAMAVGAALGFAGVSLPYVETGIGASVLVLGALLTFLVRLPVAAGALLVALFAVCHGHAHGGELPQAALPLAYAAGFLLTTGGLHVAGIFIGRALGEQRSLALRAIGATMGLTGVWLLAGA</sequence>
<feature type="transmembrane region" description="Helical" evidence="1">
    <location>
        <begin position="66"/>
        <end position="88"/>
    </location>
</feature>
<keyword evidence="2" id="KW-0732">Signal</keyword>
<feature type="transmembrane region" description="Helical" evidence="1">
    <location>
        <begin position="170"/>
        <end position="188"/>
    </location>
</feature>
<evidence type="ECO:0000313" key="3">
    <source>
        <dbReference type="EMBL" id="PWV64729.1"/>
    </source>
</evidence>
<accession>A0A317MYF9</accession>
<keyword evidence="1" id="KW-1133">Transmembrane helix</keyword>
<dbReference type="PIRSF" id="PIRSF016919">
    <property type="entry name" value="HupE_UreJ"/>
    <property type="match status" value="1"/>
</dbReference>
<proteinExistence type="predicted"/>
<keyword evidence="4" id="KW-1185">Reference proteome</keyword>
<comment type="caution">
    <text evidence="3">The sequence shown here is derived from an EMBL/GenBank/DDBJ whole genome shotgun (WGS) entry which is preliminary data.</text>
</comment>
<dbReference type="RefSeq" id="WP_110017361.1">
    <property type="nucleotide sequence ID" value="NZ_QGTJ01000002.1"/>
</dbReference>
<evidence type="ECO:0000256" key="2">
    <source>
        <dbReference type="SAM" id="SignalP"/>
    </source>
</evidence>
<dbReference type="OrthoDB" id="9808192at2"/>